<evidence type="ECO:0000313" key="3">
    <source>
        <dbReference type="Proteomes" id="UP001157006"/>
    </source>
</evidence>
<dbReference type="Proteomes" id="UP001157006">
    <property type="component" value="Chromosome 2"/>
</dbReference>
<feature type="region of interest" description="Disordered" evidence="1">
    <location>
        <begin position="1"/>
        <end position="67"/>
    </location>
</feature>
<accession>A0AAV0ZIG9</accession>
<evidence type="ECO:0000313" key="2">
    <source>
        <dbReference type="EMBL" id="CAI8597721.1"/>
    </source>
</evidence>
<protein>
    <submittedName>
        <fullName evidence="2">Uncharacterized protein</fullName>
    </submittedName>
</protein>
<sequence>MTTPKKQHQQGNTTTKHKKEVKIKSDSESYCLTHHHRKKPTSTTCSRHISHAENSHHTGHSATMHNRPTTTLQSQICAALRDATLHRPPQRNNVSTNDQPHLAIIRFTTAPTTHHERPLISTILVA</sequence>
<dbReference type="EMBL" id="OX451737">
    <property type="protein sequence ID" value="CAI8597721.1"/>
    <property type="molecule type" value="Genomic_DNA"/>
</dbReference>
<evidence type="ECO:0000256" key="1">
    <source>
        <dbReference type="SAM" id="MobiDB-lite"/>
    </source>
</evidence>
<proteinExistence type="predicted"/>
<reference evidence="2 3" key="1">
    <citation type="submission" date="2023-01" db="EMBL/GenBank/DDBJ databases">
        <authorList>
            <person name="Kreplak J."/>
        </authorList>
    </citation>
    <scope>NUCLEOTIDE SEQUENCE [LARGE SCALE GENOMIC DNA]</scope>
</reference>
<name>A0AAV0ZIG9_VICFA</name>
<organism evidence="2 3">
    <name type="scientific">Vicia faba</name>
    <name type="common">Broad bean</name>
    <name type="synonym">Faba vulgaris</name>
    <dbReference type="NCBI Taxonomy" id="3906"/>
    <lineage>
        <taxon>Eukaryota</taxon>
        <taxon>Viridiplantae</taxon>
        <taxon>Streptophyta</taxon>
        <taxon>Embryophyta</taxon>
        <taxon>Tracheophyta</taxon>
        <taxon>Spermatophyta</taxon>
        <taxon>Magnoliopsida</taxon>
        <taxon>eudicotyledons</taxon>
        <taxon>Gunneridae</taxon>
        <taxon>Pentapetalae</taxon>
        <taxon>rosids</taxon>
        <taxon>fabids</taxon>
        <taxon>Fabales</taxon>
        <taxon>Fabaceae</taxon>
        <taxon>Papilionoideae</taxon>
        <taxon>50 kb inversion clade</taxon>
        <taxon>NPAAA clade</taxon>
        <taxon>Hologalegina</taxon>
        <taxon>IRL clade</taxon>
        <taxon>Fabeae</taxon>
        <taxon>Vicia</taxon>
    </lineage>
</organism>
<gene>
    <name evidence="2" type="ORF">VFH_II094760</name>
</gene>
<keyword evidence="3" id="KW-1185">Reference proteome</keyword>
<dbReference type="AlphaFoldDB" id="A0AAV0ZIG9"/>